<sequence length="116" mass="13445">MRKLQKLPGIALPEIALTRKQATAIKKLDNSSGGLRDSIVYLIEGLGNFKDEYKPLNEVPLSYLIKVLVTREYHVEETFEEWLEWQKNRVVDGTPASCAYQIVLEEYKKRKEKGEF</sequence>
<protein>
    <submittedName>
        <fullName evidence="1">Uncharacterized protein</fullName>
    </submittedName>
</protein>
<name>A0A345MK43_BPBSP</name>
<organismHost>
    <name type="scientific">Bacillus subtilis</name>
    <dbReference type="NCBI Taxonomy" id="1423"/>
</organismHost>
<keyword evidence="2" id="KW-1185">Reference proteome</keyword>
<evidence type="ECO:0000313" key="1">
    <source>
        <dbReference type="EMBL" id="AXH71225.1"/>
    </source>
</evidence>
<accession>A0A345MK43</accession>
<dbReference type="Proteomes" id="UP000260425">
    <property type="component" value="Segment"/>
</dbReference>
<evidence type="ECO:0000313" key="2">
    <source>
        <dbReference type="Proteomes" id="UP000260425"/>
    </source>
</evidence>
<reference evidence="1 2" key="1">
    <citation type="submission" date="2018-07" db="EMBL/GenBank/DDBJ databases">
        <title>Complete nucleotide sequence of Bacillus phage BSP38.</title>
        <authorList>
            <person name="Ghosh K."/>
            <person name="Kim K.-P."/>
        </authorList>
    </citation>
    <scope>NUCLEOTIDE SEQUENCE [LARGE SCALE GENOMIC DNA]</scope>
</reference>
<organism evidence="1 2">
    <name type="scientific">Bacillus phage BSP38</name>
    <dbReference type="NCBI Taxonomy" id="2283013"/>
    <lineage>
        <taxon>Viruses</taxon>
        <taxon>Duplodnaviria</taxon>
        <taxon>Heunggongvirae</taxon>
        <taxon>Uroviricota</taxon>
        <taxon>Caudoviricetes</taxon>
        <taxon>Herelleviridae</taxon>
        <taxon>Bastillevirinae</taxon>
        <taxon>Jeonjuvirus</taxon>
        <taxon>Jeonjuvirus BSP38</taxon>
    </lineage>
</organism>
<proteinExistence type="predicted"/>
<gene>
    <name evidence="1" type="ORF">BSP38_183</name>
</gene>
<dbReference type="EMBL" id="MH606185">
    <property type="protein sequence ID" value="AXH71225.1"/>
    <property type="molecule type" value="Genomic_DNA"/>
</dbReference>